<dbReference type="EMBL" id="LGTL01000015">
    <property type="protein sequence ID" value="KPA78027.1"/>
    <property type="molecule type" value="Genomic_DNA"/>
</dbReference>
<dbReference type="OrthoDB" id="273555at2759"/>
<feature type="compositionally biased region" description="Low complexity" evidence="1">
    <location>
        <begin position="551"/>
        <end position="564"/>
    </location>
</feature>
<evidence type="ECO:0000313" key="2">
    <source>
        <dbReference type="EMBL" id="KPA78026.1"/>
    </source>
</evidence>
<evidence type="ECO:0000313" key="3">
    <source>
        <dbReference type="Proteomes" id="UP000037923"/>
    </source>
</evidence>
<dbReference type="RefSeq" id="XP_015656465.1">
    <property type="nucleotide sequence ID" value="XM_015805172.1"/>
</dbReference>
<proteinExistence type="predicted"/>
<feature type="compositionally biased region" description="Low complexity" evidence="1">
    <location>
        <begin position="356"/>
        <end position="372"/>
    </location>
</feature>
<evidence type="ECO:0000256" key="1">
    <source>
        <dbReference type="SAM" id="MobiDB-lite"/>
    </source>
</evidence>
<dbReference type="RefSeq" id="XP_015656466.1">
    <property type="nucleotide sequence ID" value="XM_015805173.1"/>
</dbReference>
<reference evidence="2 3" key="1">
    <citation type="submission" date="2015-07" db="EMBL/GenBank/DDBJ databases">
        <title>High-quality genome of monoxenous trypanosomatid Leptomonas pyrrhocoris.</title>
        <authorList>
            <person name="Flegontov P."/>
            <person name="Butenko A."/>
            <person name="Firsov S."/>
            <person name="Vlcek C."/>
            <person name="Logacheva M.D."/>
            <person name="Field M."/>
            <person name="Filatov D."/>
            <person name="Flegontova O."/>
            <person name="Gerasimov E."/>
            <person name="Jackson A.P."/>
            <person name="Kelly S."/>
            <person name="Opperdoes F."/>
            <person name="O'Reilly A."/>
            <person name="Votypka J."/>
            <person name="Yurchenko V."/>
            <person name="Lukes J."/>
        </authorList>
    </citation>
    <scope>NUCLEOTIDE SEQUENCE [LARGE SCALE GENOMIC DNA]</scope>
    <source>
        <strain evidence="2">H10</strain>
    </source>
</reference>
<protein>
    <submittedName>
        <fullName evidence="2">Uncharacterized protein</fullName>
    </submittedName>
</protein>
<comment type="caution">
    <text evidence="2">The sequence shown here is derived from an EMBL/GenBank/DDBJ whole genome shotgun (WGS) entry which is preliminary data.</text>
</comment>
<organism evidence="2 3">
    <name type="scientific">Leptomonas pyrrhocoris</name>
    <name type="common">Firebug parasite</name>
    <dbReference type="NCBI Taxonomy" id="157538"/>
    <lineage>
        <taxon>Eukaryota</taxon>
        <taxon>Discoba</taxon>
        <taxon>Euglenozoa</taxon>
        <taxon>Kinetoplastea</taxon>
        <taxon>Metakinetoplastina</taxon>
        <taxon>Trypanosomatida</taxon>
        <taxon>Trypanosomatidae</taxon>
        <taxon>Leishmaniinae</taxon>
        <taxon>Leptomonas</taxon>
    </lineage>
</organism>
<dbReference type="OMA" id="IIDWAPV"/>
<sequence>MSVDTNLHRTFDYQLSSASLRIIDWAPIRSAAATVLQSGISAKSYHVVDRTSTNEAAIAAVFARQESAKQEALRAQRCSNSSDGNGSGGAGGPSPSFGAAGGDTAASFAERRPSDSPAVSTAVPPAPPPPTTALPPTDPSAIVSAPPPHIPGEMREGRAAENPSQPQQQQRSYDENWTGSSNGVASASPGGGLFFSHGSSPTPAAAAATSSVGAPTALTAAEGTALPSSAAAGLTLAGSSNGVGTAHIGGRSGAATPKTGAAVGVAPWTHSPSTLTPEVARYRQQWGAAGTMYGFDSVYRNGSFGVLLGLFTGLGYQQTNVLYRQQERGAGGEKGRSAPPTAAAVATATAKTAVGGSNPVSVANSVNSPSPSEGNAVSPAADGSTGLGSSDGPSNDGVVAGVGAAAAAGGAGSSPHAQHARMDPVIAYRSSGSVQLSNVIQCFWYWGARRWTGVFNLRFTPLWSTNAILPVCECVTRTEITETSILIDDPVVYIHGFVVMLGRRKWAPDDGPSPTEYTAATAAGSTDPVRSKASHADTIHPLAVAAADEVSCNSGNSSSSSSSSLIRTQKAPCQSSDARTSVNGKSAELPIIAKASRPSGRHPTAGANAVTSADNEKTMSVSPLQRHTADAHSIGATHGQHAVSQPASPHSLSHASSSSISSSDGTQDGSEMPSWYYWYQRCLMDTSDEWLWDRTAAEVAADVAKSTTAWWKLRHVKTGVGLSYRYRKPRGINVYWGWSAQLGRGTSLSGNVDVLRRMSCSISSSFGYLDVSARLRLNLITLHQTALDAGLCWRPLPRVPELAVRVATSANGTTLGLEVADVGPLLYTPVVQRLADYRARHRKANGAGAATGGLADGNASSNVRGSDESPSPATAPPPRAGPDGHHEDLVGLLPVTWHYLRGFGTTITHAYSGVSGAIASTWRSTSAANAAQTEAAAAAAEAHRTAVSLPVSPAFTAIPPTPSLAAESTLSGVVLPLGRAGVRHLRHACRQLADLGWLETMLRTSHVNVSVGITAEPGKLTRDWRFFLILSEK</sequence>
<keyword evidence="3" id="KW-1185">Reference proteome</keyword>
<feature type="compositionally biased region" description="Polar residues" evidence="1">
    <location>
        <begin position="162"/>
        <end position="185"/>
    </location>
</feature>
<gene>
    <name evidence="2" type="ORF">ABB37_06778</name>
</gene>
<feature type="compositionally biased region" description="Low complexity" evidence="1">
    <location>
        <begin position="198"/>
        <end position="207"/>
    </location>
</feature>
<dbReference type="GeneID" id="26907064"/>
<name>A0A0M9FXQ3_LEPPY</name>
<feature type="region of interest" description="Disordered" evidence="1">
    <location>
        <begin position="846"/>
        <end position="887"/>
    </location>
</feature>
<feature type="compositionally biased region" description="Low complexity" evidence="1">
    <location>
        <begin position="644"/>
        <end position="669"/>
    </location>
</feature>
<dbReference type="Proteomes" id="UP000037923">
    <property type="component" value="Unassembled WGS sequence"/>
</dbReference>
<feature type="compositionally biased region" description="Polar residues" evidence="1">
    <location>
        <begin position="565"/>
        <end position="584"/>
    </location>
</feature>
<feature type="compositionally biased region" description="Polar residues" evidence="1">
    <location>
        <begin position="609"/>
        <end position="625"/>
    </location>
</feature>
<feature type="region of interest" description="Disordered" evidence="1">
    <location>
        <begin position="327"/>
        <end position="346"/>
    </location>
</feature>
<feature type="compositionally biased region" description="Pro residues" evidence="1">
    <location>
        <begin position="124"/>
        <end position="138"/>
    </location>
</feature>
<dbReference type="AlphaFoldDB" id="A0A0M9FXQ3"/>
<dbReference type="EMBL" id="LGTL01000015">
    <property type="protein sequence ID" value="KPA78026.1"/>
    <property type="molecule type" value="Genomic_DNA"/>
</dbReference>
<feature type="region of interest" description="Disordered" evidence="1">
    <location>
        <begin position="356"/>
        <end position="394"/>
    </location>
</feature>
<feature type="region of interest" description="Disordered" evidence="1">
    <location>
        <begin position="551"/>
        <end position="669"/>
    </location>
</feature>
<accession>A0A0M9FXQ3</accession>
<feature type="compositionally biased region" description="Basic and acidic residues" evidence="1">
    <location>
        <begin position="327"/>
        <end position="336"/>
    </location>
</feature>
<dbReference type="VEuPathDB" id="TriTrypDB:LpyrH10_15_1880"/>
<feature type="region of interest" description="Disordered" evidence="1">
    <location>
        <begin position="508"/>
        <end position="535"/>
    </location>
</feature>
<feature type="region of interest" description="Disordered" evidence="1">
    <location>
        <begin position="73"/>
        <end position="207"/>
    </location>
</feature>